<feature type="compositionally biased region" description="Polar residues" evidence="1">
    <location>
        <begin position="429"/>
        <end position="440"/>
    </location>
</feature>
<feature type="compositionally biased region" description="Basic and acidic residues" evidence="1">
    <location>
        <begin position="617"/>
        <end position="628"/>
    </location>
</feature>
<protein>
    <recommendedName>
        <fullName evidence="5">DUF4203 domain-containing protein</fullName>
    </recommendedName>
</protein>
<feature type="transmembrane region" description="Helical" evidence="2">
    <location>
        <begin position="110"/>
        <end position="128"/>
    </location>
</feature>
<keyword evidence="2" id="KW-0812">Transmembrane</keyword>
<feature type="transmembrane region" description="Helical" evidence="2">
    <location>
        <begin position="69"/>
        <end position="90"/>
    </location>
</feature>
<evidence type="ECO:0000313" key="4">
    <source>
        <dbReference type="Proteomes" id="UP000807353"/>
    </source>
</evidence>
<keyword evidence="2" id="KW-0472">Membrane</keyword>
<organism evidence="3 4">
    <name type="scientific">Collybia nuda</name>
    <dbReference type="NCBI Taxonomy" id="64659"/>
    <lineage>
        <taxon>Eukaryota</taxon>
        <taxon>Fungi</taxon>
        <taxon>Dikarya</taxon>
        <taxon>Basidiomycota</taxon>
        <taxon>Agaricomycotina</taxon>
        <taxon>Agaricomycetes</taxon>
        <taxon>Agaricomycetidae</taxon>
        <taxon>Agaricales</taxon>
        <taxon>Tricholomatineae</taxon>
        <taxon>Clitocybaceae</taxon>
        <taxon>Collybia</taxon>
    </lineage>
</organism>
<feature type="region of interest" description="Disordered" evidence="1">
    <location>
        <begin position="594"/>
        <end position="628"/>
    </location>
</feature>
<evidence type="ECO:0000313" key="3">
    <source>
        <dbReference type="EMBL" id="KAF9468531.1"/>
    </source>
</evidence>
<feature type="transmembrane region" description="Helical" evidence="2">
    <location>
        <begin position="135"/>
        <end position="156"/>
    </location>
</feature>
<feature type="compositionally biased region" description="Basic and acidic residues" evidence="1">
    <location>
        <begin position="600"/>
        <end position="610"/>
    </location>
</feature>
<accession>A0A9P6CJ97</accession>
<feature type="region of interest" description="Disordered" evidence="1">
    <location>
        <begin position="376"/>
        <end position="441"/>
    </location>
</feature>
<keyword evidence="2" id="KW-1133">Transmembrane helix</keyword>
<feature type="region of interest" description="Disordered" evidence="1">
    <location>
        <begin position="319"/>
        <end position="339"/>
    </location>
</feature>
<feature type="transmembrane region" description="Helical" evidence="2">
    <location>
        <begin position="201"/>
        <end position="218"/>
    </location>
</feature>
<feature type="transmembrane region" description="Helical" evidence="2">
    <location>
        <begin position="162"/>
        <end position="181"/>
    </location>
</feature>
<evidence type="ECO:0000256" key="2">
    <source>
        <dbReference type="SAM" id="Phobius"/>
    </source>
</evidence>
<name>A0A9P6CJ97_9AGAR</name>
<keyword evidence="4" id="KW-1185">Reference proteome</keyword>
<evidence type="ECO:0000256" key="1">
    <source>
        <dbReference type="SAM" id="MobiDB-lite"/>
    </source>
</evidence>
<comment type="caution">
    <text evidence="3">The sequence shown here is derived from an EMBL/GenBank/DDBJ whole genome shotgun (WGS) entry which is preliminary data.</text>
</comment>
<dbReference type="AlphaFoldDB" id="A0A9P6CJ97"/>
<reference evidence="3" key="1">
    <citation type="submission" date="2020-11" db="EMBL/GenBank/DDBJ databases">
        <authorList>
            <consortium name="DOE Joint Genome Institute"/>
            <person name="Ahrendt S."/>
            <person name="Riley R."/>
            <person name="Andreopoulos W."/>
            <person name="Labutti K."/>
            <person name="Pangilinan J."/>
            <person name="Ruiz-Duenas F.J."/>
            <person name="Barrasa J.M."/>
            <person name="Sanchez-Garcia M."/>
            <person name="Camarero S."/>
            <person name="Miyauchi S."/>
            <person name="Serrano A."/>
            <person name="Linde D."/>
            <person name="Babiker R."/>
            <person name="Drula E."/>
            <person name="Ayuso-Fernandez I."/>
            <person name="Pacheco R."/>
            <person name="Padilla G."/>
            <person name="Ferreira P."/>
            <person name="Barriuso J."/>
            <person name="Kellner H."/>
            <person name="Castanera R."/>
            <person name="Alfaro M."/>
            <person name="Ramirez L."/>
            <person name="Pisabarro A.G."/>
            <person name="Kuo A."/>
            <person name="Tritt A."/>
            <person name="Lipzen A."/>
            <person name="He G."/>
            <person name="Yan M."/>
            <person name="Ng V."/>
            <person name="Cullen D."/>
            <person name="Martin F."/>
            <person name="Rosso M.-N."/>
            <person name="Henrissat B."/>
            <person name="Hibbett D."/>
            <person name="Martinez A.T."/>
            <person name="Grigoriev I.V."/>
        </authorList>
    </citation>
    <scope>NUCLEOTIDE SEQUENCE</scope>
    <source>
        <strain evidence="3">CBS 247.69</strain>
    </source>
</reference>
<sequence>MSSVHYSLSALVASTPHLLAYTIPLLLLSLLLTFAGTFLTLDRSRSFPSPSYTPVPLPGAFDRPKKRKLFWSLQGGIGGLASGYVFGLHLSTLLSLLVPAITPSVPLSPNSFLAVWILSAVATTVVGARYRYAALIFSAMSGGALLALGICVIIHPSLLPRQVLIVLFAIVLLAMVLLFSVPRLARLLHPTLRAATSSSGAFGLVLSIALLAHIPAWGDVWERLWLHDGESWGSPQEKGLSAAFCIFLSTGAAVDWLLNRWLGECPDEKWDNYLANYASNLPNDASRAGSFKPLFPNSFLDHLFNFSFKKEKDNILFSTSPTTGFKQPRGSISKDSTSLLPHSNQDFSQYPLGSTPDPLYDLPTLPSTPGFLKKALSQKMYKPSKKRSKNVIPNSGERKRIKFGGDLSSDSSDSDSETSKVRPWLKQKASLTASSSSPTMVNGFEPSTIDYDLELAKLKKDYVKAGRGEEVLDYSDFEEDLGSLGAPRKEWERVVSPWSPRFIKRHSTSTSMRSGTGDSGTGSGVSNLNVALPLGAVPATPSLIKALDRISVAQQDAFSFGAKSMTPPQIYPPSHVNVAKRKHRLDGMPRAEEFVSSDEENGHRQKEMDQKASQWEHFWKDVGAKANS</sequence>
<dbReference type="EMBL" id="MU150232">
    <property type="protein sequence ID" value="KAF9468531.1"/>
    <property type="molecule type" value="Genomic_DNA"/>
</dbReference>
<feature type="transmembrane region" description="Helical" evidence="2">
    <location>
        <begin position="20"/>
        <end position="41"/>
    </location>
</feature>
<dbReference type="Proteomes" id="UP000807353">
    <property type="component" value="Unassembled WGS sequence"/>
</dbReference>
<gene>
    <name evidence="3" type="ORF">BDZ94DRAFT_1183248</name>
</gene>
<proteinExistence type="predicted"/>
<dbReference type="OrthoDB" id="3364886at2759"/>
<evidence type="ECO:0008006" key="5">
    <source>
        <dbReference type="Google" id="ProtNLM"/>
    </source>
</evidence>